<comment type="catalytic activity">
    <reaction evidence="26">
        <text>K(+)(in) = K(+)(out)</text>
        <dbReference type="Rhea" id="RHEA:29463"/>
        <dbReference type="ChEBI" id="CHEBI:29103"/>
    </reaction>
</comment>
<evidence type="ECO:0000256" key="33">
    <source>
        <dbReference type="ARBA" id="ARBA00044897"/>
    </source>
</evidence>
<keyword evidence="5" id="KW-0813">Transport</keyword>
<evidence type="ECO:0000256" key="17">
    <source>
        <dbReference type="ARBA" id="ARBA00023027"/>
    </source>
</evidence>
<comment type="catalytic activity">
    <reaction evidence="25">
        <text>Mg(2+)(in) = Mg(2+)(out)</text>
        <dbReference type="Rhea" id="RHEA:29827"/>
        <dbReference type="ChEBI" id="CHEBI:18420"/>
    </reaction>
</comment>
<dbReference type="Pfam" id="PF01459">
    <property type="entry name" value="Porin_3"/>
    <property type="match status" value="1"/>
</dbReference>
<feature type="region of interest" description="Disordered" evidence="38">
    <location>
        <begin position="1"/>
        <end position="42"/>
    </location>
</feature>
<dbReference type="InterPro" id="IPR023614">
    <property type="entry name" value="Porin_dom_sf"/>
</dbReference>
<dbReference type="GO" id="GO:0005741">
    <property type="term" value="C:mitochondrial outer membrane"/>
    <property type="evidence" value="ECO:0007669"/>
    <property type="project" value="UniProtKB-SubCell"/>
</dbReference>
<evidence type="ECO:0000256" key="28">
    <source>
        <dbReference type="ARBA" id="ARBA00036483"/>
    </source>
</evidence>
<keyword evidence="8" id="KW-1017">Isopeptide bond</keyword>
<comment type="catalytic activity">
    <reaction evidence="29">
        <text>Ca(2+)(in) = Ca(2+)(out)</text>
        <dbReference type="Rhea" id="RHEA:29671"/>
        <dbReference type="ChEBI" id="CHEBI:29108"/>
    </reaction>
</comment>
<comment type="function">
    <text evidence="34">Catalyzes the scrambling of phospholipids across the outer mitochondrial membrane; the mechanism is unrelated to channel activity and is capable of translocating both anionic and zwitterionic phospholipids.</text>
</comment>
<dbReference type="GO" id="GO:0008308">
    <property type="term" value="F:voltage-gated monoatomic anion channel activity"/>
    <property type="evidence" value="ECO:0007669"/>
    <property type="project" value="InterPro"/>
</dbReference>
<evidence type="ECO:0000256" key="5">
    <source>
        <dbReference type="ARBA" id="ARBA00022448"/>
    </source>
</evidence>
<evidence type="ECO:0000256" key="13">
    <source>
        <dbReference type="ARBA" id="ARBA00022787"/>
    </source>
</evidence>
<evidence type="ECO:0000256" key="7">
    <source>
        <dbReference type="ARBA" id="ARBA00022475"/>
    </source>
</evidence>
<keyword evidence="6" id="KW-1134">Transmembrane beta strand</keyword>
<keyword evidence="14" id="KW-0067">ATP-binding</keyword>
<dbReference type="PANTHER" id="PTHR11743:SF13">
    <property type="entry name" value="VOLTAGE-DEPENDENT ANION-SELECTIVE CHANNEL PROTEIN 1"/>
    <property type="match status" value="1"/>
</dbReference>
<comment type="catalytic activity">
    <reaction evidence="23">
        <text>a 1,2-diacyl-sn-glycero-3-phospho-L-serine(in) = a 1,2-diacyl-sn-glycero-3-phospho-L-serine(out)</text>
        <dbReference type="Rhea" id="RHEA:38663"/>
        <dbReference type="ChEBI" id="CHEBI:57262"/>
    </reaction>
</comment>
<dbReference type="GO" id="GO:0005886">
    <property type="term" value="C:plasma membrane"/>
    <property type="evidence" value="ECO:0007669"/>
    <property type="project" value="UniProtKB-SubCell"/>
</dbReference>
<organism evidence="39 40">
    <name type="scientific">Lynx pardinus</name>
    <name type="common">Iberian lynx</name>
    <name type="synonym">Felis pardina</name>
    <dbReference type="NCBI Taxonomy" id="191816"/>
    <lineage>
        <taxon>Eukaryota</taxon>
        <taxon>Metazoa</taxon>
        <taxon>Chordata</taxon>
        <taxon>Craniata</taxon>
        <taxon>Vertebrata</taxon>
        <taxon>Euteleostomi</taxon>
        <taxon>Mammalia</taxon>
        <taxon>Eutheria</taxon>
        <taxon>Laurasiatheria</taxon>
        <taxon>Carnivora</taxon>
        <taxon>Feliformia</taxon>
        <taxon>Felidae</taxon>
        <taxon>Felinae</taxon>
        <taxon>Lynx</taxon>
    </lineage>
</organism>
<evidence type="ECO:0000256" key="9">
    <source>
        <dbReference type="ARBA" id="ARBA00022553"/>
    </source>
</evidence>
<evidence type="ECO:0000256" key="16">
    <source>
        <dbReference type="ARBA" id="ARBA00022990"/>
    </source>
</evidence>
<keyword evidence="10" id="KW-0812">Transmembrane</keyword>
<comment type="catalytic activity">
    <reaction evidence="32">
        <text>Fe(III)-[cytochrome c](out) = Fe(III)-[cytochrome c](in)</text>
        <dbReference type="Rhea" id="RHEA:79311"/>
        <dbReference type="Rhea" id="RHEA-COMP:14399"/>
        <dbReference type="ChEBI" id="CHEBI:29034"/>
    </reaction>
</comment>
<evidence type="ECO:0000256" key="22">
    <source>
        <dbReference type="ARBA" id="ARBA00024167"/>
    </source>
</evidence>
<keyword evidence="17" id="KW-0520">NAD</keyword>
<keyword evidence="20" id="KW-0496">Mitochondrion</keyword>
<keyword evidence="40" id="KW-1185">Reference proteome</keyword>
<reference evidence="39 40" key="1">
    <citation type="submission" date="2019-01" db="EMBL/GenBank/DDBJ databases">
        <authorList>
            <person name="Alioto T."/>
            <person name="Alioto T."/>
        </authorList>
    </citation>
    <scope>NUCLEOTIDE SEQUENCE [LARGE SCALE GENOMIC DNA]</scope>
</reference>
<evidence type="ECO:0000256" key="3">
    <source>
        <dbReference type="ARBA" id="ARBA00004651"/>
    </source>
</evidence>
<evidence type="ECO:0000256" key="23">
    <source>
        <dbReference type="ARBA" id="ARBA00024479"/>
    </source>
</evidence>
<evidence type="ECO:0000256" key="24">
    <source>
        <dbReference type="ARBA" id="ARBA00024631"/>
    </source>
</evidence>
<comment type="catalytic activity">
    <reaction evidence="30">
        <text>L-glutamate(out) = L-glutamate(in)</text>
        <dbReference type="Rhea" id="RHEA:66336"/>
        <dbReference type="ChEBI" id="CHEBI:29985"/>
    </reaction>
</comment>
<evidence type="ECO:0000256" key="12">
    <source>
        <dbReference type="ARBA" id="ARBA00022741"/>
    </source>
</evidence>
<evidence type="ECO:0000256" key="10">
    <source>
        <dbReference type="ARBA" id="ARBA00022692"/>
    </source>
</evidence>
<keyword evidence="19" id="KW-0626">Porin</keyword>
<evidence type="ECO:0000256" key="21">
    <source>
        <dbReference type="ARBA" id="ARBA00023136"/>
    </source>
</evidence>
<evidence type="ECO:0000256" key="15">
    <source>
        <dbReference type="ARBA" id="ARBA00022843"/>
    </source>
</evidence>
<comment type="subunit">
    <text evidence="37">Homodimer and homotrimer; in response to cyclic AMP or calcium; oligomerization is required for scramblase activity. Component of the mitochondrial permeability transition pore complex (mPTPC), at least composed of SPG7, VDAC1 and PPIF. Interacts with SPG7, NIPSNAP2 and SLC25A30. Interacts with hexokinases including HK1. The HK1-VDAC1 complex interacts with ATF2. Interacts with BCL2L1. Interacts with BAK1. Interacts with RTL10/BOP (via BH3 domain). Interacts with amyloid-beta and APP; induces VDAC1 dephosphorylation. Interacts with TMEM41B. Interacts with BCAP31. Interacts with HSPA9; this interaction couples ITPR1 to VDAC1.</text>
</comment>
<keyword evidence="9" id="KW-0597">Phosphoprotein</keyword>
<evidence type="ECO:0000256" key="26">
    <source>
        <dbReference type="ARBA" id="ARBA00034430"/>
    </source>
</evidence>
<gene>
    <name evidence="39" type="ORF">LYPA_23C021236</name>
</gene>
<protein>
    <recommendedName>
        <fullName evidence="35">Non-selective voltage-gated ion channel VDAC1</fullName>
    </recommendedName>
    <alternativeName>
        <fullName evidence="36">Voltage-dependent anion-selective channel protein 1</fullName>
    </alternativeName>
</protein>
<evidence type="ECO:0000256" key="20">
    <source>
        <dbReference type="ARBA" id="ARBA00023128"/>
    </source>
</evidence>
<keyword evidence="21" id="KW-0472">Membrane</keyword>
<evidence type="ECO:0000256" key="6">
    <source>
        <dbReference type="ARBA" id="ARBA00022452"/>
    </source>
</evidence>
<dbReference type="GO" id="GO:0045121">
    <property type="term" value="C:membrane raft"/>
    <property type="evidence" value="ECO:0007669"/>
    <property type="project" value="UniProtKB-SubCell"/>
</dbReference>
<evidence type="ECO:0000256" key="34">
    <source>
        <dbReference type="ARBA" id="ARBA00044941"/>
    </source>
</evidence>
<name>A0A485NWJ2_LYNPA</name>
<accession>A0A485NWJ2</accession>
<keyword evidence="11" id="KW-0053">Apoptosis</keyword>
<dbReference type="GO" id="GO:0005524">
    <property type="term" value="F:ATP binding"/>
    <property type="evidence" value="ECO:0007669"/>
    <property type="project" value="UniProtKB-KW"/>
</dbReference>
<evidence type="ECO:0000256" key="38">
    <source>
        <dbReference type="SAM" id="MobiDB-lite"/>
    </source>
</evidence>
<evidence type="ECO:0000256" key="4">
    <source>
        <dbReference type="ARBA" id="ARBA00007780"/>
    </source>
</evidence>
<evidence type="ECO:0000256" key="37">
    <source>
        <dbReference type="ARBA" id="ARBA00046417"/>
    </source>
</evidence>
<keyword evidence="13" id="KW-1000">Mitochondrion outer membrane</keyword>
<comment type="catalytic activity">
    <reaction evidence="33">
        <text>ATP(in) = ATP(out)</text>
        <dbReference type="Rhea" id="RHEA:75687"/>
        <dbReference type="ChEBI" id="CHEBI:30616"/>
    </reaction>
</comment>
<dbReference type="GO" id="GO:0015288">
    <property type="term" value="F:porin activity"/>
    <property type="evidence" value="ECO:0007669"/>
    <property type="project" value="UniProtKB-KW"/>
</dbReference>
<feature type="compositionally biased region" description="Polar residues" evidence="38">
    <location>
        <begin position="21"/>
        <end position="38"/>
    </location>
</feature>
<comment type="catalytic activity">
    <reaction evidence="31">
        <text>acetylcholine(in) = acetylcholine(out)</text>
        <dbReference type="Rhea" id="RHEA:74663"/>
        <dbReference type="ChEBI" id="CHEBI:15355"/>
    </reaction>
</comment>
<dbReference type="Gene3D" id="2.40.160.10">
    <property type="entry name" value="Porin"/>
    <property type="match status" value="1"/>
</dbReference>
<proteinExistence type="inferred from homology"/>
<dbReference type="InterPro" id="IPR027246">
    <property type="entry name" value="Porin_Euk/Tom40"/>
</dbReference>
<dbReference type="PANTHER" id="PTHR11743">
    <property type="entry name" value="VOLTAGE-DEPENDENT ANION-SELECTIVE CHANNEL"/>
    <property type="match status" value="1"/>
</dbReference>
<evidence type="ECO:0000256" key="29">
    <source>
        <dbReference type="ARBA" id="ARBA00036634"/>
    </source>
</evidence>
<evidence type="ECO:0000313" key="39">
    <source>
        <dbReference type="EMBL" id="VFV37710.1"/>
    </source>
</evidence>
<evidence type="ECO:0000256" key="32">
    <source>
        <dbReference type="ARBA" id="ARBA00044892"/>
    </source>
</evidence>
<evidence type="ECO:0000256" key="27">
    <source>
        <dbReference type="ARBA" id="ARBA00036239"/>
    </source>
</evidence>
<comment type="catalytic activity">
    <reaction evidence="22">
        <text>chloride(in) = chloride(out)</text>
        <dbReference type="Rhea" id="RHEA:29823"/>
        <dbReference type="ChEBI" id="CHEBI:17996"/>
    </reaction>
</comment>
<evidence type="ECO:0000256" key="36">
    <source>
        <dbReference type="ARBA" id="ARBA00045025"/>
    </source>
</evidence>
<evidence type="ECO:0000256" key="11">
    <source>
        <dbReference type="ARBA" id="ARBA00022703"/>
    </source>
</evidence>
<evidence type="ECO:0000256" key="19">
    <source>
        <dbReference type="ARBA" id="ARBA00023114"/>
    </source>
</evidence>
<evidence type="ECO:0000256" key="35">
    <source>
        <dbReference type="ARBA" id="ARBA00044987"/>
    </source>
</evidence>
<evidence type="ECO:0000256" key="8">
    <source>
        <dbReference type="ARBA" id="ARBA00022499"/>
    </source>
</evidence>
<dbReference type="EMBL" id="CAAGRJ010024886">
    <property type="protein sequence ID" value="VFV37710.1"/>
    <property type="molecule type" value="Genomic_DNA"/>
</dbReference>
<evidence type="ECO:0000313" key="40">
    <source>
        <dbReference type="Proteomes" id="UP000386466"/>
    </source>
</evidence>
<comment type="catalytic activity">
    <reaction evidence="28">
        <text>dopamine(out) = dopamine(in)</text>
        <dbReference type="Rhea" id="RHEA:73863"/>
        <dbReference type="ChEBI" id="CHEBI:59905"/>
    </reaction>
</comment>
<comment type="subcellular location">
    <subcellularLocation>
        <location evidence="3">Cell membrane</location>
        <topology evidence="3">Multi-pass membrane protein</topology>
    </subcellularLocation>
    <subcellularLocation>
        <location evidence="1">Membrane raft</location>
        <topology evidence="1">Multi-pass membrane protein</topology>
    </subcellularLocation>
    <subcellularLocation>
        <location evidence="2">Mitochondrion outer membrane</location>
        <topology evidence="2">Multi-pass membrane protein</topology>
    </subcellularLocation>
</comment>
<keyword evidence="15" id="KW-0832">Ubl conjugation</keyword>
<dbReference type="AlphaFoldDB" id="A0A485NWJ2"/>
<dbReference type="InterPro" id="IPR001925">
    <property type="entry name" value="Porin_Euk"/>
</dbReference>
<dbReference type="Proteomes" id="UP000386466">
    <property type="component" value="Unassembled WGS sequence"/>
</dbReference>
<keyword evidence="7" id="KW-1003">Cell membrane</keyword>
<keyword evidence="16" id="KW-0007">Acetylation</keyword>
<keyword evidence="12" id="KW-0547">Nucleotide-binding</keyword>
<evidence type="ECO:0000256" key="25">
    <source>
        <dbReference type="ARBA" id="ARBA00034269"/>
    </source>
</evidence>
<comment type="catalytic activity">
    <reaction evidence="24">
        <text>a 1,2-diacyl-sn-glycero-3-phosphocholine(in) = a 1,2-diacyl-sn-glycero-3-phosphocholine(out)</text>
        <dbReference type="Rhea" id="RHEA:38571"/>
        <dbReference type="ChEBI" id="CHEBI:57643"/>
    </reaction>
</comment>
<evidence type="ECO:0000256" key="14">
    <source>
        <dbReference type="ARBA" id="ARBA00022840"/>
    </source>
</evidence>
<dbReference type="GO" id="GO:0006915">
    <property type="term" value="P:apoptotic process"/>
    <property type="evidence" value="ECO:0007669"/>
    <property type="project" value="UniProtKB-KW"/>
</dbReference>
<dbReference type="GO" id="GO:0046930">
    <property type="term" value="C:pore complex"/>
    <property type="evidence" value="ECO:0007669"/>
    <property type="project" value="UniProtKB-KW"/>
</dbReference>
<evidence type="ECO:0000256" key="31">
    <source>
        <dbReference type="ARBA" id="ARBA00036778"/>
    </source>
</evidence>
<comment type="similarity">
    <text evidence="4">Belongs to the eukaryotic mitochondrial porin family.</text>
</comment>
<evidence type="ECO:0000256" key="1">
    <source>
        <dbReference type="ARBA" id="ARBA00004314"/>
    </source>
</evidence>
<comment type="catalytic activity">
    <reaction evidence="27">
        <text>Na(+)(in) = Na(+)(out)</text>
        <dbReference type="Rhea" id="RHEA:34963"/>
        <dbReference type="ChEBI" id="CHEBI:29101"/>
    </reaction>
</comment>
<evidence type="ECO:0000256" key="30">
    <source>
        <dbReference type="ARBA" id="ARBA00036683"/>
    </source>
</evidence>
<evidence type="ECO:0000256" key="18">
    <source>
        <dbReference type="ARBA" id="ARBA00023065"/>
    </source>
</evidence>
<sequence length="129" mass="13998">MAGPSDQVAQVPHQNDWLAGSQMNSETTKSGGTQSNSPVGYKTDELQLYTNVNDRMEASGSFYQKVNKKLETNVNLAWTAGASNTDFAIAAKYQMDPDAYFSTTVNSSSLTGLEHIQTVKLAVRLTVSE</sequence>
<evidence type="ECO:0000256" key="2">
    <source>
        <dbReference type="ARBA" id="ARBA00004374"/>
    </source>
</evidence>
<keyword evidence="18" id="KW-0406">Ion transport</keyword>